<evidence type="ECO:0000313" key="1">
    <source>
        <dbReference type="EMBL" id="KAI3808720.1"/>
    </source>
</evidence>
<sequence>MQPGQIDDLGFCPSFNCYSSDSLASAAAGRISLQLQQEHASRFHDVDEEEFEFSLVIGDEVSTPEDTVSDGRTVFPLFNRDLVQNKARAGMVLQQWQREGEEIAILNYI</sequence>
<keyword evidence="2" id="KW-1185">Reference proteome</keyword>
<organism evidence="1 2">
    <name type="scientific">Smallanthus sonchifolius</name>
    <dbReference type="NCBI Taxonomy" id="185202"/>
    <lineage>
        <taxon>Eukaryota</taxon>
        <taxon>Viridiplantae</taxon>
        <taxon>Streptophyta</taxon>
        <taxon>Embryophyta</taxon>
        <taxon>Tracheophyta</taxon>
        <taxon>Spermatophyta</taxon>
        <taxon>Magnoliopsida</taxon>
        <taxon>eudicotyledons</taxon>
        <taxon>Gunneridae</taxon>
        <taxon>Pentapetalae</taxon>
        <taxon>asterids</taxon>
        <taxon>campanulids</taxon>
        <taxon>Asterales</taxon>
        <taxon>Asteraceae</taxon>
        <taxon>Asteroideae</taxon>
        <taxon>Heliantheae alliance</taxon>
        <taxon>Millerieae</taxon>
        <taxon>Smallanthus</taxon>
    </lineage>
</organism>
<dbReference type="EMBL" id="CM042025">
    <property type="protein sequence ID" value="KAI3808720.1"/>
    <property type="molecule type" value="Genomic_DNA"/>
</dbReference>
<reference evidence="2" key="1">
    <citation type="journal article" date="2022" name="Mol. Ecol. Resour.">
        <title>The genomes of chicory, endive, great burdock and yacon provide insights into Asteraceae palaeo-polyploidization history and plant inulin production.</title>
        <authorList>
            <person name="Fan W."/>
            <person name="Wang S."/>
            <person name="Wang H."/>
            <person name="Wang A."/>
            <person name="Jiang F."/>
            <person name="Liu H."/>
            <person name="Zhao H."/>
            <person name="Xu D."/>
            <person name="Zhang Y."/>
        </authorList>
    </citation>
    <scope>NUCLEOTIDE SEQUENCE [LARGE SCALE GENOMIC DNA]</scope>
    <source>
        <strain evidence="2">cv. Yunnan</strain>
    </source>
</reference>
<reference evidence="1 2" key="2">
    <citation type="journal article" date="2022" name="Mol. Ecol. Resour.">
        <title>The genomes of chicory, endive, great burdock and yacon provide insights into Asteraceae paleo-polyploidization history and plant inulin production.</title>
        <authorList>
            <person name="Fan W."/>
            <person name="Wang S."/>
            <person name="Wang H."/>
            <person name="Wang A."/>
            <person name="Jiang F."/>
            <person name="Liu H."/>
            <person name="Zhao H."/>
            <person name="Xu D."/>
            <person name="Zhang Y."/>
        </authorList>
    </citation>
    <scope>NUCLEOTIDE SEQUENCE [LARGE SCALE GENOMIC DNA]</scope>
    <source>
        <strain evidence="2">cv. Yunnan</strain>
        <tissue evidence="1">Leaves</tissue>
    </source>
</reference>
<comment type="caution">
    <text evidence="1">The sequence shown here is derived from an EMBL/GenBank/DDBJ whole genome shotgun (WGS) entry which is preliminary data.</text>
</comment>
<gene>
    <name evidence="1" type="ORF">L1987_24679</name>
</gene>
<protein>
    <submittedName>
        <fullName evidence="1">Uncharacterized protein</fullName>
    </submittedName>
</protein>
<accession>A0ACB9IMJ9</accession>
<evidence type="ECO:0000313" key="2">
    <source>
        <dbReference type="Proteomes" id="UP001056120"/>
    </source>
</evidence>
<proteinExistence type="predicted"/>
<dbReference type="Proteomes" id="UP001056120">
    <property type="component" value="Linkage Group LG08"/>
</dbReference>
<name>A0ACB9IMJ9_9ASTR</name>